<evidence type="ECO:0000313" key="1">
    <source>
        <dbReference type="EMBL" id="CAI9712365.1"/>
    </source>
</evidence>
<evidence type="ECO:0000313" key="2">
    <source>
        <dbReference type="Proteomes" id="UP001162501"/>
    </source>
</evidence>
<reference evidence="1" key="1">
    <citation type="submission" date="2023-05" db="EMBL/GenBank/DDBJ databases">
        <authorList>
            <consortium name="ELIXIR-Norway"/>
        </authorList>
    </citation>
    <scope>NUCLEOTIDE SEQUENCE</scope>
</reference>
<organism evidence="1 2">
    <name type="scientific">Rangifer tarandus platyrhynchus</name>
    <name type="common">Svalbard reindeer</name>
    <dbReference type="NCBI Taxonomy" id="3082113"/>
    <lineage>
        <taxon>Eukaryota</taxon>
        <taxon>Metazoa</taxon>
        <taxon>Chordata</taxon>
        <taxon>Craniata</taxon>
        <taxon>Vertebrata</taxon>
        <taxon>Euteleostomi</taxon>
        <taxon>Mammalia</taxon>
        <taxon>Eutheria</taxon>
        <taxon>Laurasiatheria</taxon>
        <taxon>Artiodactyla</taxon>
        <taxon>Ruminantia</taxon>
        <taxon>Pecora</taxon>
        <taxon>Cervidae</taxon>
        <taxon>Odocoileinae</taxon>
        <taxon>Rangifer</taxon>
    </lineage>
</organism>
<proteinExistence type="predicted"/>
<accession>A0ACB0FHA2</accession>
<name>A0ACB0FHA2_RANTA</name>
<dbReference type="EMBL" id="OX596091">
    <property type="protein sequence ID" value="CAI9712365.1"/>
    <property type="molecule type" value="Genomic_DNA"/>
</dbReference>
<sequence length="157" mass="16239">MPHPEITSKFRCGYRVVPHGGRQIPGGEVGSAVPRECPEPSVLGPPSGRPSFKCPSRGRAHRAQERRKAAGPTGDVGLLTRNLGRAGVRLAAPGALGPRFAFASPWSRAATRTGSARPAARGAWAAGGVGPRAPPGQISSPGVRRGQLAWSGMLRAV</sequence>
<dbReference type="Proteomes" id="UP001162501">
    <property type="component" value="Chromosome 7"/>
</dbReference>
<gene>
    <name evidence="1" type="ORF">MRATA1EN3_LOCUS23578</name>
</gene>
<protein>
    <submittedName>
        <fullName evidence="1">Uncharacterized protein</fullName>
    </submittedName>
</protein>